<dbReference type="Proteomes" id="UP000820669">
    <property type="component" value="Unassembled WGS sequence"/>
</dbReference>
<dbReference type="SMART" id="SM00849">
    <property type="entry name" value="Lactamase_B"/>
    <property type="match status" value="1"/>
</dbReference>
<evidence type="ECO:0000313" key="2">
    <source>
        <dbReference type="EMBL" id="NMH99282.1"/>
    </source>
</evidence>
<organism evidence="2 3">
    <name type="scientific">Pseudonocardia acidicola</name>
    <dbReference type="NCBI Taxonomy" id="2724939"/>
    <lineage>
        <taxon>Bacteria</taxon>
        <taxon>Bacillati</taxon>
        <taxon>Actinomycetota</taxon>
        <taxon>Actinomycetes</taxon>
        <taxon>Pseudonocardiales</taxon>
        <taxon>Pseudonocardiaceae</taxon>
        <taxon>Pseudonocardia</taxon>
    </lineage>
</organism>
<dbReference type="EMBL" id="JAAXLA010000034">
    <property type="protein sequence ID" value="NMH99282.1"/>
    <property type="molecule type" value="Genomic_DNA"/>
</dbReference>
<accession>A0ABX1SFG6</accession>
<gene>
    <name evidence="2" type="ORF">HF526_18480</name>
</gene>
<dbReference type="CDD" id="cd07713">
    <property type="entry name" value="DHPS-like_MBL-fold"/>
    <property type="match status" value="1"/>
</dbReference>
<dbReference type="Pfam" id="PF00753">
    <property type="entry name" value="Lactamase_B"/>
    <property type="match status" value="1"/>
</dbReference>
<reference evidence="2 3" key="1">
    <citation type="submission" date="2020-04" db="EMBL/GenBank/DDBJ databases">
        <authorList>
            <person name="Klaysubun C."/>
            <person name="Duangmal K."/>
            <person name="Lipun K."/>
        </authorList>
    </citation>
    <scope>NUCLEOTIDE SEQUENCE [LARGE SCALE GENOMIC DNA]</scope>
    <source>
        <strain evidence="2 3">K10HN5</strain>
    </source>
</reference>
<feature type="domain" description="Metallo-beta-lactamase" evidence="1">
    <location>
        <begin position="46"/>
        <end position="281"/>
    </location>
</feature>
<dbReference type="InterPro" id="IPR001279">
    <property type="entry name" value="Metallo-B-lactamas"/>
</dbReference>
<dbReference type="PANTHER" id="PTHR13754:SF13">
    <property type="entry name" value="METALLO-BETA-LACTAMASE SUPERFAMILY PROTEIN (AFU_ORTHOLOGUE AFUA_3G07630)"/>
    <property type="match status" value="1"/>
</dbReference>
<keyword evidence="3" id="KW-1185">Reference proteome</keyword>
<dbReference type="InterPro" id="IPR036866">
    <property type="entry name" value="RibonucZ/Hydroxyglut_hydro"/>
</dbReference>
<dbReference type="Gene3D" id="3.60.15.10">
    <property type="entry name" value="Ribonuclease Z/Hydroxyacylglutathione hydrolase-like"/>
    <property type="match status" value="1"/>
</dbReference>
<dbReference type="SUPFAM" id="SSF56281">
    <property type="entry name" value="Metallo-hydrolase/oxidoreductase"/>
    <property type="match status" value="1"/>
</dbReference>
<dbReference type="PANTHER" id="PTHR13754">
    <property type="entry name" value="METALLO-BETA-LACTAMASE SUPERFAMILY PROTEIN"/>
    <property type="match status" value="1"/>
</dbReference>
<evidence type="ECO:0000259" key="1">
    <source>
        <dbReference type="SMART" id="SM00849"/>
    </source>
</evidence>
<sequence>MLVDNSYDALMGDTGPARRAPFPLVPAVPAPQFTDGATLPGLVAEHGFSALVTTRRGASTHTVLFDTGVSPGGLAVNIERLGLDAGAIEAVVLSHGHFDHAGGFAGLARLRGRSGLPLTVHPLVWSRRRFAPADRPPWELPTLSRSALQAEGFEVIERRQPSLLLDGSILITGEVDRTTEFERGLPMHEAWLDGRWEPDPLILDDQSVVVHVRGRGLVVITGCGHAGAVNIARHALRLTGVDRLHALLGGFHLTGPAFEPIIEPTVAALAEMTPDLLVPAHCTGWKAQHRLAAALPTAFVPNAVGTSYTLAGSGSHGS</sequence>
<dbReference type="InterPro" id="IPR052926">
    <property type="entry name" value="Metallo-beta-lactamase_dom"/>
</dbReference>
<dbReference type="InterPro" id="IPR041712">
    <property type="entry name" value="DHPS-like_MBL-fold"/>
</dbReference>
<comment type="caution">
    <text evidence="2">The sequence shown here is derived from an EMBL/GenBank/DDBJ whole genome shotgun (WGS) entry which is preliminary data.</text>
</comment>
<evidence type="ECO:0000313" key="3">
    <source>
        <dbReference type="Proteomes" id="UP000820669"/>
    </source>
</evidence>
<name>A0ABX1SFG6_9PSEU</name>
<proteinExistence type="predicted"/>
<protein>
    <submittedName>
        <fullName evidence="2">MBL fold metallo-hydrolase</fullName>
    </submittedName>
</protein>